<keyword evidence="3" id="KW-1185">Reference proteome</keyword>
<reference evidence="3" key="1">
    <citation type="submission" date="2016-10" db="EMBL/GenBank/DDBJ databases">
        <authorList>
            <person name="Varghese N."/>
            <person name="Submissions S."/>
        </authorList>
    </citation>
    <scope>NUCLEOTIDE SEQUENCE [LARGE SCALE GENOMIC DNA]</scope>
    <source>
        <strain evidence="3">CGMCC 1.10223</strain>
    </source>
</reference>
<dbReference type="Proteomes" id="UP000183410">
    <property type="component" value="Unassembled WGS sequence"/>
</dbReference>
<evidence type="ECO:0000313" key="3">
    <source>
        <dbReference type="Proteomes" id="UP000183410"/>
    </source>
</evidence>
<evidence type="ECO:0000256" key="1">
    <source>
        <dbReference type="SAM" id="Phobius"/>
    </source>
</evidence>
<protein>
    <submittedName>
        <fullName evidence="2">Uncharacterized protein</fullName>
    </submittedName>
</protein>
<dbReference type="EMBL" id="FONN01000055">
    <property type="protein sequence ID" value="SFF49347.1"/>
    <property type="molecule type" value="Genomic_DNA"/>
</dbReference>
<proteinExistence type="predicted"/>
<name>A0A1I2J812_9BACL</name>
<keyword evidence="1" id="KW-0472">Membrane</keyword>
<sequence length="44" mass="5093">MMPLVDIMNVPDVMPIPTTREIISLILFYLIVLVVGIRLLKRKK</sequence>
<keyword evidence="1" id="KW-0812">Transmembrane</keyword>
<dbReference type="AlphaFoldDB" id="A0A1I2J812"/>
<dbReference type="RefSeq" id="WP_269431275.1">
    <property type="nucleotide sequence ID" value="NZ_FONN01000055.1"/>
</dbReference>
<feature type="transmembrane region" description="Helical" evidence="1">
    <location>
        <begin position="22"/>
        <end position="40"/>
    </location>
</feature>
<gene>
    <name evidence="2" type="ORF">SAMN04487969_1556</name>
</gene>
<evidence type="ECO:0000313" key="2">
    <source>
        <dbReference type="EMBL" id="SFF49347.1"/>
    </source>
</evidence>
<accession>A0A1I2J812</accession>
<keyword evidence="1" id="KW-1133">Transmembrane helix</keyword>
<organism evidence="2 3">
    <name type="scientific">Paenibacillus algorifonticola</name>
    <dbReference type="NCBI Taxonomy" id="684063"/>
    <lineage>
        <taxon>Bacteria</taxon>
        <taxon>Bacillati</taxon>
        <taxon>Bacillota</taxon>
        <taxon>Bacilli</taxon>
        <taxon>Bacillales</taxon>
        <taxon>Paenibacillaceae</taxon>
        <taxon>Paenibacillus</taxon>
    </lineage>
</organism>